<evidence type="ECO:0000256" key="7">
    <source>
        <dbReference type="ARBA" id="ARBA00023295"/>
    </source>
</evidence>
<dbReference type="GO" id="GO:0030245">
    <property type="term" value="P:cellulose catabolic process"/>
    <property type="evidence" value="ECO:0007669"/>
    <property type="project" value="UniProtKB-KW"/>
</dbReference>
<reference evidence="11 12" key="1">
    <citation type="journal article" date="2019" name="PLoS ONE">
        <title>Comparative genome analysis indicates high evolutionary potential of pathogenicity genes in Colletotrichum tanaceti.</title>
        <authorList>
            <person name="Lelwala R.V."/>
            <person name="Korhonen P.K."/>
            <person name="Young N.D."/>
            <person name="Scott J.B."/>
            <person name="Ades P.A."/>
            <person name="Gasser R.B."/>
            <person name="Taylor P.W.J."/>
        </authorList>
    </citation>
    <scope>NUCLEOTIDE SEQUENCE [LARGE SCALE GENOMIC DNA]</scope>
    <source>
        <strain evidence="11">BRIP57314</strain>
    </source>
</reference>
<gene>
    <name evidence="11" type="ORF">CTA1_4434</name>
</gene>
<keyword evidence="10" id="KW-0732">Signal</keyword>
<feature type="signal peptide" evidence="10">
    <location>
        <begin position="1"/>
        <end position="18"/>
    </location>
</feature>
<dbReference type="CDD" id="cd07999">
    <property type="entry name" value="GH7_CBH_EG"/>
    <property type="match status" value="1"/>
</dbReference>
<evidence type="ECO:0000256" key="3">
    <source>
        <dbReference type="ARBA" id="ARBA00022801"/>
    </source>
</evidence>
<dbReference type="InterPro" id="IPR013320">
    <property type="entry name" value="ConA-like_dom_sf"/>
</dbReference>
<feature type="chain" id="PRO_5020261419" description="Glucanase" evidence="10">
    <location>
        <begin position="19"/>
        <end position="420"/>
    </location>
</feature>
<accession>A0A4U6X9A1</accession>
<keyword evidence="7 9" id="KW-0326">Glycosidase</keyword>
<keyword evidence="4 9" id="KW-0136">Cellulose degradation</keyword>
<comment type="similarity">
    <text evidence="2 9">Belongs to the glycosyl hydrolase 7 (cellulase C) family.</text>
</comment>
<evidence type="ECO:0000313" key="12">
    <source>
        <dbReference type="Proteomes" id="UP000310108"/>
    </source>
</evidence>
<comment type="catalytic activity">
    <reaction evidence="1">
        <text>Endohydrolysis of (1-&gt;4)-beta-D-glucosidic linkages in cellulose, lichenin and cereal beta-D-glucans.</text>
        <dbReference type="EC" id="3.2.1.4"/>
    </reaction>
</comment>
<evidence type="ECO:0000256" key="9">
    <source>
        <dbReference type="RuleBase" id="RU361164"/>
    </source>
</evidence>
<comment type="caution">
    <text evidence="11">The sequence shown here is derived from an EMBL/GenBank/DDBJ whole genome shotgun (WGS) entry which is preliminary data.</text>
</comment>
<organism evidence="11 12">
    <name type="scientific">Colletotrichum tanaceti</name>
    <dbReference type="NCBI Taxonomy" id="1306861"/>
    <lineage>
        <taxon>Eukaryota</taxon>
        <taxon>Fungi</taxon>
        <taxon>Dikarya</taxon>
        <taxon>Ascomycota</taxon>
        <taxon>Pezizomycotina</taxon>
        <taxon>Sordariomycetes</taxon>
        <taxon>Hypocreomycetidae</taxon>
        <taxon>Glomerellales</taxon>
        <taxon>Glomerellaceae</taxon>
        <taxon>Colletotrichum</taxon>
        <taxon>Colletotrichum destructivum species complex</taxon>
    </lineage>
</organism>
<name>A0A4U6X9A1_9PEZI</name>
<dbReference type="PANTHER" id="PTHR33753">
    <property type="entry name" value="1,4-BETA-D-GLUCAN CELLOBIOHYDROLASE B"/>
    <property type="match status" value="1"/>
</dbReference>
<evidence type="ECO:0000256" key="8">
    <source>
        <dbReference type="ARBA" id="ARBA00023326"/>
    </source>
</evidence>
<protein>
    <recommendedName>
        <fullName evidence="9">Glucanase</fullName>
        <ecNumber evidence="9">3.2.1.-</ecNumber>
    </recommendedName>
</protein>
<dbReference type="EC" id="3.2.1.-" evidence="9"/>
<evidence type="ECO:0000256" key="5">
    <source>
        <dbReference type="ARBA" id="ARBA00023180"/>
    </source>
</evidence>
<proteinExistence type="inferred from homology"/>
<dbReference type="EMBL" id="PJEX01000279">
    <property type="protein sequence ID" value="TKW51834.1"/>
    <property type="molecule type" value="Genomic_DNA"/>
</dbReference>
<evidence type="ECO:0000256" key="1">
    <source>
        <dbReference type="ARBA" id="ARBA00000966"/>
    </source>
</evidence>
<dbReference type="InterPro" id="IPR001722">
    <property type="entry name" value="Glyco_hydro_7"/>
</dbReference>
<evidence type="ECO:0000256" key="2">
    <source>
        <dbReference type="ARBA" id="ARBA00006044"/>
    </source>
</evidence>
<keyword evidence="12" id="KW-1185">Reference proteome</keyword>
<sequence>MALGVISATLLLASLVSGQAPGNSTDNHPKIDTFRCTVKDGCQKRTNYIVVDSSQHAIKTPSGVSCFTGNSPPNATACTTPEECAKNCRIEGIPDYAANGVTTSGGDLRLTMFNDAGAEVTPRVYLLEENKQRYEMIHLTGAEFTFDVDMVKLPCGLNAALYLSEMQPDGGRNTSALNKLGPAWGSGYCDAQCFKTSFINGVANFEEKGSCCNELDIWEANSRATHIAPHPCSRPGLYECTGEECERAGVCDKSGCAWNPNRVNATDYYGRGADFEVDTTRKFTVVTQFSAGAGDGKLRELRRMYVQDGRVIRNNVVNIEGPPRIDFMNDEYCEATGATDFARLGGMEGMGDAMTRGMVLAMSLWWDKSTFMEWLDQGNNGPCNATEGNPSVAVQVQANPEVTFSNIRFGEINSTLNLKL</sequence>
<evidence type="ECO:0000256" key="10">
    <source>
        <dbReference type="SAM" id="SignalP"/>
    </source>
</evidence>
<keyword evidence="6" id="KW-0119">Carbohydrate metabolism</keyword>
<evidence type="ECO:0000256" key="4">
    <source>
        <dbReference type="ARBA" id="ARBA00023001"/>
    </source>
</evidence>
<dbReference type="AlphaFoldDB" id="A0A4U6X9A1"/>
<dbReference type="PANTHER" id="PTHR33753:SF1">
    <property type="entry name" value="ENDO-BETA-1,4-GLUCANASE CELB"/>
    <property type="match status" value="1"/>
</dbReference>
<dbReference type="Pfam" id="PF00840">
    <property type="entry name" value="Glyco_hydro_7"/>
    <property type="match status" value="1"/>
</dbReference>
<keyword evidence="3 9" id="KW-0378">Hydrolase</keyword>
<evidence type="ECO:0000313" key="11">
    <source>
        <dbReference type="EMBL" id="TKW51834.1"/>
    </source>
</evidence>
<dbReference type="GO" id="GO:0008810">
    <property type="term" value="F:cellulase activity"/>
    <property type="evidence" value="ECO:0007669"/>
    <property type="project" value="UniProtKB-EC"/>
</dbReference>
<keyword evidence="8 9" id="KW-0624">Polysaccharide degradation</keyword>
<dbReference type="Gene3D" id="2.70.100.10">
    <property type="entry name" value="Glycoside hydrolase, family 7, domain"/>
    <property type="match status" value="1"/>
</dbReference>
<dbReference type="OrthoDB" id="412382at2759"/>
<dbReference type="InterPro" id="IPR037019">
    <property type="entry name" value="Glyco_hydro_7_sf"/>
</dbReference>
<dbReference type="STRING" id="1306861.A0A4U6X9A1"/>
<dbReference type="SUPFAM" id="SSF49899">
    <property type="entry name" value="Concanavalin A-like lectins/glucanases"/>
    <property type="match status" value="1"/>
</dbReference>
<evidence type="ECO:0000256" key="6">
    <source>
        <dbReference type="ARBA" id="ARBA00023277"/>
    </source>
</evidence>
<dbReference type="PRINTS" id="PR00734">
    <property type="entry name" value="GLHYDRLASE7"/>
</dbReference>
<keyword evidence="5" id="KW-0325">Glycoprotein</keyword>
<dbReference type="Proteomes" id="UP000310108">
    <property type="component" value="Unassembled WGS sequence"/>
</dbReference>